<evidence type="ECO:0000256" key="2">
    <source>
        <dbReference type="ARBA" id="ARBA00023033"/>
    </source>
</evidence>
<feature type="non-terminal residue" evidence="4">
    <location>
        <position position="140"/>
    </location>
</feature>
<feature type="domain" description="Luciferase-like" evidence="3">
    <location>
        <begin position="6"/>
        <end position="140"/>
    </location>
</feature>
<evidence type="ECO:0000313" key="5">
    <source>
        <dbReference type="Proteomes" id="UP000305282"/>
    </source>
</evidence>
<dbReference type="GO" id="GO:0005829">
    <property type="term" value="C:cytosol"/>
    <property type="evidence" value="ECO:0007669"/>
    <property type="project" value="TreeGrafter"/>
</dbReference>
<keyword evidence="5" id="KW-1185">Reference proteome</keyword>
<protein>
    <submittedName>
        <fullName evidence="4">LLM class flavin-dependent oxidoreductase</fullName>
    </submittedName>
</protein>
<reference evidence="4 5" key="1">
    <citation type="submission" date="2019-04" db="EMBL/GenBank/DDBJ databases">
        <title>Draft genome sequences for three unisolated Alnus-infective Frankia Sp+ strains, AgTrS, AiOr and AvVan, the first sequenced Frankia strains able to sporulate in-planta.</title>
        <authorList>
            <person name="Bethencourt L."/>
            <person name="Vautrin F."/>
            <person name="Taib N."/>
            <person name="Dubost A."/>
            <person name="Castro-Garcia L."/>
            <person name="Imbaud O."/>
            <person name="Abrouk D."/>
            <person name="Fournier P."/>
            <person name="Briolay J."/>
            <person name="Nguyen A."/>
            <person name="Normand P."/>
            <person name="Fernandez M.P."/>
            <person name="Brochier-Armanet C."/>
            <person name="Herrera-Belaroussi A."/>
        </authorList>
    </citation>
    <scope>NUCLEOTIDE SEQUENCE [LARGE SCALE GENOMIC DNA]</scope>
    <source>
        <strain evidence="4 5">AvVan</strain>
    </source>
</reference>
<dbReference type="OrthoDB" id="9776438at2"/>
<dbReference type="GO" id="GO:0004497">
    <property type="term" value="F:monooxygenase activity"/>
    <property type="evidence" value="ECO:0007669"/>
    <property type="project" value="UniProtKB-KW"/>
</dbReference>
<dbReference type="EMBL" id="SSXH01000968">
    <property type="protein sequence ID" value="THJ31053.1"/>
    <property type="molecule type" value="Genomic_DNA"/>
</dbReference>
<keyword evidence="1" id="KW-0560">Oxidoreductase</keyword>
<gene>
    <name evidence="4" type="ORF">E7Y31_22415</name>
</gene>
<accession>A0A4S5BJF7</accession>
<dbReference type="PANTHER" id="PTHR30137:SF8">
    <property type="entry name" value="BLR5498 PROTEIN"/>
    <property type="match status" value="1"/>
</dbReference>
<organism evidence="4 5">
    <name type="scientific">Candidatus Frankia alpina</name>
    <dbReference type="NCBI Taxonomy" id="2699483"/>
    <lineage>
        <taxon>Bacteria</taxon>
        <taxon>Bacillati</taxon>
        <taxon>Actinomycetota</taxon>
        <taxon>Actinomycetes</taxon>
        <taxon>Frankiales</taxon>
        <taxon>Frankiaceae</taxon>
        <taxon>Frankia</taxon>
    </lineage>
</organism>
<name>A0A4S5BJF7_9ACTN</name>
<sequence>MDIGVMTFGTLLTDPFTGERVTQRERLSEVVEGAVLAEELGFAWYAVGEHHFGDRDLISSPPVVLAAIAARTTSITVGTATTLVSNRDPVLVAEDYATLDLISNGRLQLIAGTSFYEAPYEVFGQELASKPARKRENLEL</sequence>
<dbReference type="AlphaFoldDB" id="A0A4S5BJF7"/>
<evidence type="ECO:0000259" key="3">
    <source>
        <dbReference type="Pfam" id="PF00296"/>
    </source>
</evidence>
<dbReference type="Proteomes" id="UP000305282">
    <property type="component" value="Unassembled WGS sequence"/>
</dbReference>
<dbReference type="Pfam" id="PF00296">
    <property type="entry name" value="Bac_luciferase"/>
    <property type="match status" value="1"/>
</dbReference>
<dbReference type="InterPro" id="IPR011251">
    <property type="entry name" value="Luciferase-like_dom"/>
</dbReference>
<dbReference type="SUPFAM" id="SSF51679">
    <property type="entry name" value="Bacterial luciferase-like"/>
    <property type="match status" value="1"/>
</dbReference>
<dbReference type="Gene3D" id="3.20.20.30">
    <property type="entry name" value="Luciferase-like domain"/>
    <property type="match status" value="1"/>
</dbReference>
<keyword evidence="2" id="KW-0503">Monooxygenase</keyword>
<dbReference type="RefSeq" id="WP_136449643.1">
    <property type="nucleotide sequence ID" value="NZ_SSXH01000968.1"/>
</dbReference>
<dbReference type="GO" id="GO:0016705">
    <property type="term" value="F:oxidoreductase activity, acting on paired donors, with incorporation or reduction of molecular oxygen"/>
    <property type="evidence" value="ECO:0007669"/>
    <property type="project" value="InterPro"/>
</dbReference>
<evidence type="ECO:0000256" key="1">
    <source>
        <dbReference type="ARBA" id="ARBA00023002"/>
    </source>
</evidence>
<comment type="caution">
    <text evidence="4">The sequence shown here is derived from an EMBL/GenBank/DDBJ whole genome shotgun (WGS) entry which is preliminary data.</text>
</comment>
<evidence type="ECO:0000313" key="4">
    <source>
        <dbReference type="EMBL" id="THJ31053.1"/>
    </source>
</evidence>
<dbReference type="InterPro" id="IPR050766">
    <property type="entry name" value="Bact_Lucif_Oxidored"/>
</dbReference>
<dbReference type="PANTHER" id="PTHR30137">
    <property type="entry name" value="LUCIFERASE-LIKE MONOOXYGENASE"/>
    <property type="match status" value="1"/>
</dbReference>
<proteinExistence type="predicted"/>
<dbReference type="InterPro" id="IPR036661">
    <property type="entry name" value="Luciferase-like_sf"/>
</dbReference>